<sequence>MLRSFLLLTGAAALLTACGTITLKPAVNLGVNTQDLNSTVTVTKLITPADPATGAPQQVSWDVGDAGTATFTFTSKPGGQAGYITGYRYKTDTVNGVDRVVAPVQGLNLYFSSGYTCTRLRTGTVQTCDLLADSDIQAANGTPITMNIDLASAMADVVMSTDATVDRRTTLVFTGVSASNEAFEVEVAGIRTRAQKIERYQ</sequence>
<dbReference type="PROSITE" id="PS51257">
    <property type="entry name" value="PROKAR_LIPOPROTEIN"/>
    <property type="match status" value="1"/>
</dbReference>
<evidence type="ECO:0008006" key="4">
    <source>
        <dbReference type="Google" id="ProtNLM"/>
    </source>
</evidence>
<proteinExistence type="predicted"/>
<evidence type="ECO:0000256" key="1">
    <source>
        <dbReference type="SAM" id="SignalP"/>
    </source>
</evidence>
<protein>
    <recommendedName>
        <fullName evidence="4">Lipoprotein</fullName>
    </recommendedName>
</protein>
<keyword evidence="1" id="KW-0732">Signal</keyword>
<dbReference type="Proteomes" id="UP001185331">
    <property type="component" value="Unassembled WGS sequence"/>
</dbReference>
<reference evidence="2" key="1">
    <citation type="submission" date="2023-07" db="EMBL/GenBank/DDBJ databases">
        <title>Sorghum-associated microbial communities from plants grown in Nebraska, USA.</title>
        <authorList>
            <person name="Schachtman D."/>
        </authorList>
    </citation>
    <scope>NUCLEOTIDE SEQUENCE</scope>
    <source>
        <strain evidence="2">BE330</strain>
    </source>
</reference>
<comment type="caution">
    <text evidence="2">The sequence shown here is derived from an EMBL/GenBank/DDBJ whole genome shotgun (WGS) entry which is preliminary data.</text>
</comment>
<dbReference type="RefSeq" id="WP_309854661.1">
    <property type="nucleotide sequence ID" value="NZ_JAVDQJ010000005.1"/>
</dbReference>
<evidence type="ECO:0000313" key="2">
    <source>
        <dbReference type="EMBL" id="MDR6218298.1"/>
    </source>
</evidence>
<dbReference type="EMBL" id="JAVDQK010000004">
    <property type="protein sequence ID" value="MDR6218298.1"/>
    <property type="molecule type" value="Genomic_DNA"/>
</dbReference>
<evidence type="ECO:0000313" key="3">
    <source>
        <dbReference type="Proteomes" id="UP001185331"/>
    </source>
</evidence>
<feature type="chain" id="PRO_5042107427" description="Lipoprotein" evidence="1">
    <location>
        <begin position="20"/>
        <end position="201"/>
    </location>
</feature>
<gene>
    <name evidence="2" type="ORF">J2Y00_001861</name>
</gene>
<accession>A0AAE4BKX9</accession>
<organism evidence="2 3">
    <name type="scientific">Deinococcus soli</name>
    <name type="common">ex Cha et al. 2016</name>
    <dbReference type="NCBI Taxonomy" id="1309411"/>
    <lineage>
        <taxon>Bacteria</taxon>
        <taxon>Thermotogati</taxon>
        <taxon>Deinococcota</taxon>
        <taxon>Deinococci</taxon>
        <taxon>Deinococcales</taxon>
        <taxon>Deinococcaceae</taxon>
        <taxon>Deinococcus</taxon>
    </lineage>
</organism>
<name>A0AAE4BKX9_9DEIO</name>
<dbReference type="AlphaFoldDB" id="A0AAE4BKX9"/>
<feature type="signal peptide" evidence="1">
    <location>
        <begin position="1"/>
        <end position="19"/>
    </location>
</feature>